<dbReference type="InterPro" id="IPR039420">
    <property type="entry name" value="WalR-like"/>
</dbReference>
<dbReference type="SUPFAM" id="SSF52172">
    <property type="entry name" value="CheY-like"/>
    <property type="match status" value="1"/>
</dbReference>
<dbReference type="SMART" id="SM00421">
    <property type="entry name" value="HTH_LUXR"/>
    <property type="match status" value="1"/>
</dbReference>
<evidence type="ECO:0000259" key="4">
    <source>
        <dbReference type="PROSITE" id="PS50043"/>
    </source>
</evidence>
<sequence length="206" mass="22027">MIRVLVVDDHEIVRTGLRQLLAGTDDLDPVGAAAGGDEGVAMVAQLHPDVVLMDLSMPGTDGIAATERIVADNPGTHVLVLTSFSDHDRIVAALDAGAEGYLLKNSTAEAILGGIRQLVAGGSPLDPIAAREFLTGRRLPPKEITFTNREQEVLEMLGSGLPNRAIAQRLGISERTVKAHLTNIFHRLGVTDRTQAALWAQRHSDH</sequence>
<dbReference type="PROSITE" id="PS00622">
    <property type="entry name" value="HTH_LUXR_1"/>
    <property type="match status" value="1"/>
</dbReference>
<dbReference type="InterPro" id="IPR016032">
    <property type="entry name" value="Sig_transdc_resp-reg_C-effctor"/>
</dbReference>
<dbReference type="EMBL" id="SHKR01000013">
    <property type="protein sequence ID" value="RZU13912.1"/>
    <property type="molecule type" value="Genomic_DNA"/>
</dbReference>
<dbReference type="Pfam" id="PF00072">
    <property type="entry name" value="Response_reg"/>
    <property type="match status" value="1"/>
</dbReference>
<dbReference type="Gene3D" id="3.40.50.2300">
    <property type="match status" value="1"/>
</dbReference>
<dbReference type="PROSITE" id="PS50110">
    <property type="entry name" value="RESPONSE_REGULATORY"/>
    <property type="match status" value="1"/>
</dbReference>
<keyword evidence="2" id="KW-0238">DNA-binding</keyword>
<dbReference type="Proteomes" id="UP000292027">
    <property type="component" value="Unassembled WGS sequence"/>
</dbReference>
<dbReference type="GO" id="GO:0006355">
    <property type="term" value="P:regulation of DNA-templated transcription"/>
    <property type="evidence" value="ECO:0007669"/>
    <property type="project" value="InterPro"/>
</dbReference>
<organism evidence="6 7">
    <name type="scientific">Kribbella rubisoli</name>
    <dbReference type="NCBI Taxonomy" id="3075929"/>
    <lineage>
        <taxon>Bacteria</taxon>
        <taxon>Bacillati</taxon>
        <taxon>Actinomycetota</taxon>
        <taxon>Actinomycetes</taxon>
        <taxon>Propionibacteriales</taxon>
        <taxon>Kribbellaceae</taxon>
        <taxon>Kribbella</taxon>
    </lineage>
</organism>
<dbReference type="AlphaFoldDB" id="A0A4Q7WU32"/>
<keyword evidence="7" id="KW-1185">Reference proteome</keyword>
<gene>
    <name evidence="6" type="ORF">EV645_4769</name>
</gene>
<evidence type="ECO:0000259" key="5">
    <source>
        <dbReference type="PROSITE" id="PS50110"/>
    </source>
</evidence>
<keyword evidence="1 3" id="KW-0597">Phosphoprotein</keyword>
<dbReference type="SMART" id="SM00448">
    <property type="entry name" value="REC"/>
    <property type="match status" value="1"/>
</dbReference>
<dbReference type="PANTHER" id="PTHR43214">
    <property type="entry name" value="TWO-COMPONENT RESPONSE REGULATOR"/>
    <property type="match status" value="1"/>
</dbReference>
<reference evidence="6 7" key="1">
    <citation type="journal article" date="2015" name="Stand. Genomic Sci.">
        <title>Genomic Encyclopedia of Bacterial and Archaeal Type Strains, Phase III: the genomes of soil and plant-associated and newly described type strains.</title>
        <authorList>
            <person name="Whitman W.B."/>
            <person name="Woyke T."/>
            <person name="Klenk H.P."/>
            <person name="Zhou Y."/>
            <person name="Lilburn T.G."/>
            <person name="Beck B.J."/>
            <person name="De Vos P."/>
            <person name="Vandamme P."/>
            <person name="Eisen J.A."/>
            <person name="Garrity G."/>
            <person name="Hugenholtz P."/>
            <person name="Kyrpides N.C."/>
        </authorList>
    </citation>
    <scope>NUCLEOTIDE SEQUENCE [LARGE SCALE GENOMIC DNA]</scope>
    <source>
        <strain evidence="6 7">VKM Ac-2540</strain>
    </source>
</reference>
<dbReference type="CDD" id="cd17535">
    <property type="entry name" value="REC_NarL-like"/>
    <property type="match status" value="1"/>
</dbReference>
<comment type="caution">
    <text evidence="6">The sequence shown here is derived from an EMBL/GenBank/DDBJ whole genome shotgun (WGS) entry which is preliminary data.</text>
</comment>
<evidence type="ECO:0000256" key="1">
    <source>
        <dbReference type="ARBA" id="ARBA00022553"/>
    </source>
</evidence>
<dbReference type="OrthoDB" id="9808843at2"/>
<dbReference type="InterPro" id="IPR058245">
    <property type="entry name" value="NreC/VraR/RcsB-like_REC"/>
</dbReference>
<dbReference type="GO" id="GO:0003677">
    <property type="term" value="F:DNA binding"/>
    <property type="evidence" value="ECO:0007669"/>
    <property type="project" value="UniProtKB-KW"/>
</dbReference>
<dbReference type="PROSITE" id="PS50043">
    <property type="entry name" value="HTH_LUXR_2"/>
    <property type="match status" value="1"/>
</dbReference>
<evidence type="ECO:0000313" key="7">
    <source>
        <dbReference type="Proteomes" id="UP000292027"/>
    </source>
</evidence>
<dbReference type="PRINTS" id="PR00038">
    <property type="entry name" value="HTHLUXR"/>
</dbReference>
<evidence type="ECO:0000313" key="6">
    <source>
        <dbReference type="EMBL" id="RZU13912.1"/>
    </source>
</evidence>
<feature type="modified residue" description="4-aspartylphosphate" evidence="3">
    <location>
        <position position="54"/>
    </location>
</feature>
<accession>A0A4Q7WU32</accession>
<dbReference type="InterPro" id="IPR001789">
    <property type="entry name" value="Sig_transdc_resp-reg_receiver"/>
</dbReference>
<name>A0A4Q7WU32_9ACTN</name>
<dbReference type="PANTHER" id="PTHR43214:SF43">
    <property type="entry name" value="TWO-COMPONENT RESPONSE REGULATOR"/>
    <property type="match status" value="1"/>
</dbReference>
<dbReference type="CDD" id="cd06170">
    <property type="entry name" value="LuxR_C_like"/>
    <property type="match status" value="1"/>
</dbReference>
<dbReference type="Pfam" id="PF00196">
    <property type="entry name" value="GerE"/>
    <property type="match status" value="1"/>
</dbReference>
<protein>
    <submittedName>
        <fullName evidence="6">LuxR family two component transcriptional regulator</fullName>
    </submittedName>
</protein>
<dbReference type="InterPro" id="IPR000792">
    <property type="entry name" value="Tscrpt_reg_LuxR_C"/>
</dbReference>
<evidence type="ECO:0000256" key="2">
    <source>
        <dbReference type="ARBA" id="ARBA00023125"/>
    </source>
</evidence>
<feature type="domain" description="HTH luxR-type" evidence="4">
    <location>
        <begin position="139"/>
        <end position="204"/>
    </location>
</feature>
<proteinExistence type="predicted"/>
<dbReference type="RefSeq" id="WP_130446120.1">
    <property type="nucleotide sequence ID" value="NZ_SHKR01000013.1"/>
</dbReference>
<feature type="domain" description="Response regulatory" evidence="5">
    <location>
        <begin position="3"/>
        <end position="119"/>
    </location>
</feature>
<evidence type="ECO:0000256" key="3">
    <source>
        <dbReference type="PROSITE-ProRule" id="PRU00169"/>
    </source>
</evidence>
<dbReference type="SUPFAM" id="SSF46894">
    <property type="entry name" value="C-terminal effector domain of the bipartite response regulators"/>
    <property type="match status" value="1"/>
</dbReference>
<dbReference type="GO" id="GO:0000160">
    <property type="term" value="P:phosphorelay signal transduction system"/>
    <property type="evidence" value="ECO:0007669"/>
    <property type="project" value="InterPro"/>
</dbReference>
<dbReference type="InterPro" id="IPR011006">
    <property type="entry name" value="CheY-like_superfamily"/>
</dbReference>